<organism evidence="2 3">
    <name type="scientific">Magallana gigas</name>
    <name type="common">Pacific oyster</name>
    <name type="synonym">Crassostrea gigas</name>
    <dbReference type="NCBI Taxonomy" id="29159"/>
    <lineage>
        <taxon>Eukaryota</taxon>
        <taxon>Metazoa</taxon>
        <taxon>Spiralia</taxon>
        <taxon>Lophotrochozoa</taxon>
        <taxon>Mollusca</taxon>
        <taxon>Bivalvia</taxon>
        <taxon>Autobranchia</taxon>
        <taxon>Pteriomorphia</taxon>
        <taxon>Ostreida</taxon>
        <taxon>Ostreoidea</taxon>
        <taxon>Ostreidae</taxon>
        <taxon>Magallana</taxon>
    </lineage>
</organism>
<protein>
    <submittedName>
        <fullName evidence="2">Uncharacterized protein</fullName>
    </submittedName>
</protein>
<dbReference type="EnsemblMetazoa" id="G3786.3">
    <property type="protein sequence ID" value="G3786.3:cds"/>
    <property type="gene ID" value="G3786"/>
</dbReference>
<name>A0A8W8MZU3_MAGGI</name>
<evidence type="ECO:0000313" key="3">
    <source>
        <dbReference type="Proteomes" id="UP000005408"/>
    </source>
</evidence>
<keyword evidence="3" id="KW-1185">Reference proteome</keyword>
<dbReference type="Proteomes" id="UP000005408">
    <property type="component" value="Unassembled WGS sequence"/>
</dbReference>
<feature type="compositionally biased region" description="Basic and acidic residues" evidence="1">
    <location>
        <begin position="8"/>
        <end position="21"/>
    </location>
</feature>
<feature type="region of interest" description="Disordered" evidence="1">
    <location>
        <begin position="1"/>
        <end position="157"/>
    </location>
</feature>
<evidence type="ECO:0000256" key="1">
    <source>
        <dbReference type="SAM" id="MobiDB-lite"/>
    </source>
</evidence>
<dbReference type="AlphaFoldDB" id="A0A8W8MZU3"/>
<feature type="compositionally biased region" description="Basic and acidic residues" evidence="1">
    <location>
        <begin position="42"/>
        <end position="57"/>
    </location>
</feature>
<feature type="compositionally biased region" description="Basic residues" evidence="1">
    <location>
        <begin position="179"/>
        <end position="189"/>
    </location>
</feature>
<proteinExistence type="predicted"/>
<feature type="compositionally biased region" description="Low complexity" evidence="1">
    <location>
        <begin position="237"/>
        <end position="261"/>
    </location>
</feature>
<feature type="compositionally biased region" description="Polar residues" evidence="1">
    <location>
        <begin position="131"/>
        <end position="147"/>
    </location>
</feature>
<reference evidence="2" key="1">
    <citation type="submission" date="2022-08" db="UniProtKB">
        <authorList>
            <consortium name="EnsemblMetazoa"/>
        </authorList>
    </citation>
    <scope>IDENTIFICATION</scope>
    <source>
        <strain evidence="2">05x7-T-G4-1.051#20</strain>
    </source>
</reference>
<accession>A0A8W8MZU3</accession>
<sequence length="293" mass="32023">MSVFEAEPSMRQRAGEQRNGDPYKGSLLRTEGSVSRQNSGEEELKIRRQMHKQESKDSGIVTEMSTRPKDYARSKTEKIHRSDSNKTKSRKSDSFKSSVKRSQSMKAPNSGRHLSQSSNKSTGNLKDMDDSNQIEALSPKQNGSVESLDQDSKKSSATIKSMWKKAFKSLKSTSDTKLTKKGSLIKKKQNSQEVEVEENAEPGEIDPVYSLLKCAADLPKASKPSCGIHAQCSGHHSSASTKGESSSTSTSKTTSPASSGPADPSLGGDFKNYYKQTCPVIKKQSSSPFIIPF</sequence>
<evidence type="ECO:0000313" key="2">
    <source>
        <dbReference type="EnsemblMetazoa" id="G3786.3:cds"/>
    </source>
</evidence>
<feature type="compositionally biased region" description="Basic and acidic residues" evidence="1">
    <location>
        <begin position="66"/>
        <end position="94"/>
    </location>
</feature>
<feature type="region of interest" description="Disordered" evidence="1">
    <location>
        <begin position="221"/>
        <end position="268"/>
    </location>
</feature>
<feature type="compositionally biased region" description="Polar residues" evidence="1">
    <location>
        <begin position="95"/>
        <end position="124"/>
    </location>
</feature>
<feature type="region of interest" description="Disordered" evidence="1">
    <location>
        <begin position="170"/>
        <end position="202"/>
    </location>
</feature>